<dbReference type="Pfam" id="PF02709">
    <property type="entry name" value="Glyco_transf_7C"/>
    <property type="match status" value="1"/>
</dbReference>
<keyword evidence="8" id="KW-1133">Transmembrane helix</keyword>
<evidence type="ECO:0008006" key="14">
    <source>
        <dbReference type="Google" id="ProtNLM"/>
    </source>
</evidence>
<sequence>MIDDNPPDKVFIVPYRDREPHKLVFTRVMPYILGDSNYRILFIHQHDKRPFNRGAIKNIGFHYVKKKWSEHWKDITLIFHDIDFMSYKIGQFSFDTKHGEVNHFYGYPHTLGGIFAIKGSDFEKTAGFPNIWTWGLEDNVIHERVRAIGIKIVYPQFVHAQHNNNNIIGLWHGWDRLLNPDTGLQKLHYQTDSLWTMLSMKWNDVKLEDKIWMVNVTDFDVPITDKNPIVQKAKVQNSRINSTFNSWRDRGVMKGQPRKKSTGGLLIKWGRN</sequence>
<dbReference type="GO" id="GO:0008378">
    <property type="term" value="F:galactosyltransferase activity"/>
    <property type="evidence" value="ECO:0007669"/>
    <property type="project" value="TreeGrafter"/>
</dbReference>
<dbReference type="PANTHER" id="PTHR19300:SF57">
    <property type="entry name" value="BETA-1,4-N-ACETYLGALACTOSAMINYLTRANSFERASE"/>
    <property type="match status" value="1"/>
</dbReference>
<dbReference type="GO" id="GO:0005794">
    <property type="term" value="C:Golgi apparatus"/>
    <property type="evidence" value="ECO:0007669"/>
    <property type="project" value="TreeGrafter"/>
</dbReference>
<comment type="similarity">
    <text evidence="3">Belongs to the glycosyltransferase 7 family.</text>
</comment>
<evidence type="ECO:0000256" key="3">
    <source>
        <dbReference type="ARBA" id="ARBA00005735"/>
    </source>
</evidence>
<dbReference type="InterPro" id="IPR027995">
    <property type="entry name" value="Galactosyl_T_N"/>
</dbReference>
<feature type="domain" description="Galactosyltransferase N-terminal" evidence="12">
    <location>
        <begin position="11"/>
        <end position="86"/>
    </location>
</feature>
<keyword evidence="7" id="KW-0735">Signal-anchor</keyword>
<evidence type="ECO:0000256" key="9">
    <source>
        <dbReference type="ARBA" id="ARBA00023136"/>
    </source>
</evidence>
<evidence type="ECO:0000256" key="4">
    <source>
        <dbReference type="ARBA" id="ARBA00022676"/>
    </source>
</evidence>
<accession>A0A6C0EN84</accession>
<dbReference type="GO" id="GO:0005975">
    <property type="term" value="P:carbohydrate metabolic process"/>
    <property type="evidence" value="ECO:0007669"/>
    <property type="project" value="InterPro"/>
</dbReference>
<dbReference type="Pfam" id="PF13733">
    <property type="entry name" value="Glyco_transf_7N"/>
    <property type="match status" value="1"/>
</dbReference>
<comment type="subcellular location">
    <subcellularLocation>
        <location evidence="1">Membrane</location>
        <topology evidence="1">Single-pass type II membrane protein</topology>
    </subcellularLocation>
</comment>
<evidence type="ECO:0000259" key="12">
    <source>
        <dbReference type="Pfam" id="PF13733"/>
    </source>
</evidence>
<keyword evidence="4" id="KW-0328">Glycosyltransferase</keyword>
<evidence type="ECO:0000256" key="2">
    <source>
        <dbReference type="ARBA" id="ARBA00004922"/>
    </source>
</evidence>
<evidence type="ECO:0000313" key="13">
    <source>
        <dbReference type="EMBL" id="QHT30172.1"/>
    </source>
</evidence>
<evidence type="ECO:0000256" key="8">
    <source>
        <dbReference type="ARBA" id="ARBA00022989"/>
    </source>
</evidence>
<name>A0A6C0EN84_9ZZZZ</name>
<evidence type="ECO:0000259" key="11">
    <source>
        <dbReference type="Pfam" id="PF02709"/>
    </source>
</evidence>
<dbReference type="PANTHER" id="PTHR19300">
    <property type="entry name" value="BETA-1,4-GALACTOSYLTRANSFERASE"/>
    <property type="match status" value="1"/>
</dbReference>
<evidence type="ECO:0000256" key="1">
    <source>
        <dbReference type="ARBA" id="ARBA00004606"/>
    </source>
</evidence>
<dbReference type="SUPFAM" id="SSF53448">
    <property type="entry name" value="Nucleotide-diphospho-sugar transferases"/>
    <property type="match status" value="1"/>
</dbReference>
<dbReference type="InterPro" id="IPR029044">
    <property type="entry name" value="Nucleotide-diphossugar_trans"/>
</dbReference>
<evidence type="ECO:0000256" key="10">
    <source>
        <dbReference type="ARBA" id="ARBA00023180"/>
    </source>
</evidence>
<dbReference type="EMBL" id="MN738893">
    <property type="protein sequence ID" value="QHT30172.1"/>
    <property type="molecule type" value="Genomic_DNA"/>
</dbReference>
<dbReference type="GO" id="GO:0016020">
    <property type="term" value="C:membrane"/>
    <property type="evidence" value="ECO:0007669"/>
    <property type="project" value="UniProtKB-SubCell"/>
</dbReference>
<evidence type="ECO:0000256" key="6">
    <source>
        <dbReference type="ARBA" id="ARBA00022692"/>
    </source>
</evidence>
<dbReference type="InterPro" id="IPR027791">
    <property type="entry name" value="Galactosyl_T_C"/>
</dbReference>
<evidence type="ECO:0000256" key="7">
    <source>
        <dbReference type="ARBA" id="ARBA00022968"/>
    </source>
</evidence>
<dbReference type="InterPro" id="IPR003859">
    <property type="entry name" value="Galactosyl_T"/>
</dbReference>
<dbReference type="UniPathway" id="UPA00378"/>
<comment type="pathway">
    <text evidence="2">Protein modification; protein glycosylation.</text>
</comment>
<proteinExistence type="inferred from homology"/>
<dbReference type="AlphaFoldDB" id="A0A6C0EN84"/>
<organism evidence="13">
    <name type="scientific">viral metagenome</name>
    <dbReference type="NCBI Taxonomy" id="1070528"/>
    <lineage>
        <taxon>unclassified sequences</taxon>
        <taxon>metagenomes</taxon>
        <taxon>organismal metagenomes</taxon>
    </lineage>
</organism>
<keyword evidence="10" id="KW-0325">Glycoprotein</keyword>
<feature type="domain" description="Galactosyltransferase C-terminal" evidence="11">
    <location>
        <begin position="105"/>
        <end position="157"/>
    </location>
</feature>
<dbReference type="Gene3D" id="3.90.550.10">
    <property type="entry name" value="Spore Coat Polysaccharide Biosynthesis Protein SpsA, Chain A"/>
    <property type="match status" value="1"/>
</dbReference>
<keyword evidence="9" id="KW-0472">Membrane</keyword>
<keyword evidence="6" id="KW-0812">Transmembrane</keyword>
<protein>
    <recommendedName>
        <fullName evidence="14">Galactosyltransferase</fullName>
    </recommendedName>
</protein>
<reference evidence="13" key="1">
    <citation type="journal article" date="2020" name="Nature">
        <title>Giant virus diversity and host interactions through global metagenomics.</title>
        <authorList>
            <person name="Schulz F."/>
            <person name="Roux S."/>
            <person name="Paez-Espino D."/>
            <person name="Jungbluth S."/>
            <person name="Walsh D.A."/>
            <person name="Denef V.J."/>
            <person name="McMahon K.D."/>
            <person name="Konstantinidis K.T."/>
            <person name="Eloe-Fadrosh E.A."/>
            <person name="Kyrpides N.C."/>
            <person name="Woyke T."/>
        </authorList>
    </citation>
    <scope>NUCLEOTIDE SEQUENCE</scope>
    <source>
        <strain evidence="13">GVMAG-M-3300009149-34</strain>
    </source>
</reference>
<evidence type="ECO:0000256" key="5">
    <source>
        <dbReference type="ARBA" id="ARBA00022679"/>
    </source>
</evidence>
<keyword evidence="5" id="KW-0808">Transferase</keyword>